<proteinExistence type="predicted"/>
<comment type="caution">
    <text evidence="2">The sequence shown here is derived from an EMBL/GenBank/DDBJ whole genome shotgun (WGS) entry which is preliminary data.</text>
</comment>
<dbReference type="Gene3D" id="3.60.10.10">
    <property type="entry name" value="Endonuclease/exonuclease/phosphatase"/>
    <property type="match status" value="1"/>
</dbReference>
<accession>A0AAV4GJT8</accession>
<evidence type="ECO:0000313" key="3">
    <source>
        <dbReference type="Proteomes" id="UP000762676"/>
    </source>
</evidence>
<dbReference type="PROSITE" id="PS51257">
    <property type="entry name" value="PROKAR_LIPOPROTEIN"/>
    <property type="match status" value="1"/>
</dbReference>
<evidence type="ECO:0000259" key="1">
    <source>
        <dbReference type="Pfam" id="PF21171"/>
    </source>
</evidence>
<evidence type="ECO:0000313" key="2">
    <source>
        <dbReference type="EMBL" id="GFR85315.1"/>
    </source>
</evidence>
<keyword evidence="3" id="KW-1185">Reference proteome</keyword>
<reference evidence="2 3" key="1">
    <citation type="journal article" date="2021" name="Elife">
        <title>Chloroplast acquisition without the gene transfer in kleptoplastic sea slugs, Plakobranchus ocellatus.</title>
        <authorList>
            <person name="Maeda T."/>
            <person name="Takahashi S."/>
            <person name="Yoshida T."/>
            <person name="Shimamura S."/>
            <person name="Takaki Y."/>
            <person name="Nagai Y."/>
            <person name="Toyoda A."/>
            <person name="Suzuki Y."/>
            <person name="Arimoto A."/>
            <person name="Ishii H."/>
            <person name="Satoh N."/>
            <person name="Nishiyama T."/>
            <person name="Hasebe M."/>
            <person name="Maruyama T."/>
            <person name="Minagawa J."/>
            <person name="Obokata J."/>
            <person name="Shigenobu S."/>
        </authorList>
    </citation>
    <scope>NUCLEOTIDE SEQUENCE [LARGE SCALE GENOMIC DNA]</scope>
</reference>
<organism evidence="2 3">
    <name type="scientific">Elysia marginata</name>
    <dbReference type="NCBI Taxonomy" id="1093978"/>
    <lineage>
        <taxon>Eukaryota</taxon>
        <taxon>Metazoa</taxon>
        <taxon>Spiralia</taxon>
        <taxon>Lophotrochozoa</taxon>
        <taxon>Mollusca</taxon>
        <taxon>Gastropoda</taxon>
        <taxon>Heterobranchia</taxon>
        <taxon>Euthyneura</taxon>
        <taxon>Panpulmonata</taxon>
        <taxon>Sacoglossa</taxon>
        <taxon>Placobranchoidea</taxon>
        <taxon>Plakobranchidae</taxon>
        <taxon>Elysia</taxon>
    </lineage>
</organism>
<dbReference type="Proteomes" id="UP000762676">
    <property type="component" value="Unassembled WGS sequence"/>
</dbReference>
<name>A0AAV4GJT8_9GAST</name>
<protein>
    <submittedName>
        <fullName evidence="2">2',5'-phosphodiesterase 12</fullName>
    </submittedName>
</protein>
<dbReference type="InterPro" id="IPR048821">
    <property type="entry name" value="PDE12-like_N"/>
</dbReference>
<feature type="domain" description="2',5'-phosphodiesterase 12-like N-terminal" evidence="1">
    <location>
        <begin position="141"/>
        <end position="228"/>
    </location>
</feature>
<dbReference type="EMBL" id="BMAT01001425">
    <property type="protein sequence ID" value="GFR85315.1"/>
    <property type="molecule type" value="Genomic_DNA"/>
</dbReference>
<gene>
    <name evidence="2" type="ORF">ElyMa_000693800</name>
</gene>
<sequence length="317" mass="35764">MSSVSVKNFENDERLHIHLQLTTNVLLSACAAPSTSNSSFVKFTLSRLKTEELKLAIDRLRLNLNKKQSKKSKKKVKTQSAETLKTKEVEDESFIPIEILHNGTVLDQTVVNELAWVDGALLKVGDEKILISFNTPCVQLDKLPATILEGCPLFPGAQVDFTTQDQCQFFWKAFDKKDIDKIKMQISRETVDLEGTIQSDSFTPQSNDVGKYVLLACIPQRGHTVKGKLEAVVSNVAVTKGPGFCPFETRHKQTKSYSESGSFRVLTYNLLAEVYSDTDFSRDHLFHYCPPEFLTMDYRKHLLLKEIVAKDSGRHSE</sequence>
<dbReference type="AlphaFoldDB" id="A0AAV4GJT8"/>
<dbReference type="Pfam" id="PF21171">
    <property type="entry name" value="PDE12-like_N"/>
    <property type="match status" value="1"/>
</dbReference>
<dbReference type="InterPro" id="IPR036691">
    <property type="entry name" value="Endo/exonu/phosph_ase_sf"/>
</dbReference>